<reference evidence="15" key="2">
    <citation type="submission" date="2025-08" db="UniProtKB">
        <authorList>
            <consortium name="Ensembl"/>
        </authorList>
    </citation>
    <scope>IDENTIFICATION</scope>
    <source>
        <strain evidence="15">Brown Norway</strain>
    </source>
</reference>
<feature type="region of interest" description="Disordered" evidence="13">
    <location>
        <begin position="582"/>
        <end position="735"/>
    </location>
</feature>
<evidence type="ECO:0000256" key="8">
    <source>
        <dbReference type="ARBA" id="ARBA00023015"/>
    </source>
</evidence>
<keyword evidence="10 12" id="KW-0539">Nucleus</keyword>
<evidence type="ECO:0000313" key="17">
    <source>
        <dbReference type="RGD" id="1583872"/>
    </source>
</evidence>
<dbReference type="CDD" id="cd06759">
    <property type="entry name" value="PDZ3_PDZD2-PDZ1_hPro-IL-16-like"/>
    <property type="match status" value="1"/>
</dbReference>
<evidence type="ECO:0000256" key="5">
    <source>
        <dbReference type="ARBA" id="ARBA00022525"/>
    </source>
</evidence>
<gene>
    <name evidence="15 17" type="primary">Il16</name>
    <name evidence="12" type="synonym">IL16</name>
</gene>
<dbReference type="PANTHER" id="PTHR48484:SF2">
    <property type="entry name" value="PRO-INTERLEUKIN-16"/>
    <property type="match status" value="1"/>
</dbReference>
<keyword evidence="6" id="KW-0597">Phosphoprotein</keyword>
<feature type="domain" description="PDZ" evidence="14">
    <location>
        <begin position="454"/>
        <end position="524"/>
    </location>
</feature>
<dbReference type="CDD" id="cd06760">
    <property type="entry name" value="PDZ4_PDZD2-PDZ2_hPro-IL-16-like"/>
    <property type="match status" value="1"/>
</dbReference>
<evidence type="ECO:0000256" key="3">
    <source>
        <dbReference type="ARBA" id="ARBA00022500"/>
    </source>
</evidence>
<organism evidence="15 16">
    <name type="scientific">Rattus norvegicus</name>
    <name type="common">Rat</name>
    <dbReference type="NCBI Taxonomy" id="10116"/>
    <lineage>
        <taxon>Eukaryota</taxon>
        <taxon>Metazoa</taxon>
        <taxon>Chordata</taxon>
        <taxon>Craniata</taxon>
        <taxon>Vertebrata</taxon>
        <taxon>Euteleostomi</taxon>
        <taxon>Mammalia</taxon>
        <taxon>Eutheria</taxon>
        <taxon>Euarchontoglires</taxon>
        <taxon>Glires</taxon>
        <taxon>Rodentia</taxon>
        <taxon>Myomorpha</taxon>
        <taxon>Muroidea</taxon>
        <taxon>Muridae</taxon>
        <taxon>Murinae</taxon>
        <taxon>Rattus</taxon>
    </lineage>
</organism>
<evidence type="ECO:0000256" key="1">
    <source>
        <dbReference type="ARBA" id="ARBA00004123"/>
    </source>
</evidence>
<dbReference type="GeneID" id="116996"/>
<evidence type="ECO:0000313" key="15">
    <source>
        <dbReference type="Ensembl" id="ENSRNOP00000091335.1"/>
    </source>
</evidence>
<dbReference type="GO" id="GO:0042609">
    <property type="term" value="F:CD4 receptor binding"/>
    <property type="evidence" value="ECO:0007669"/>
    <property type="project" value="Ensembl"/>
</dbReference>
<dbReference type="InterPro" id="IPR001478">
    <property type="entry name" value="PDZ"/>
</dbReference>
<dbReference type="Ensembl" id="ENSRNOT00000101850.2">
    <property type="protein sequence ID" value="ENSRNOP00000091335.1"/>
    <property type="gene ID" value="ENSRNOG00000011680.7"/>
</dbReference>
<evidence type="ECO:0000256" key="4">
    <source>
        <dbReference type="ARBA" id="ARBA00022514"/>
    </source>
</evidence>
<dbReference type="GO" id="GO:0051924">
    <property type="term" value="P:regulation of calcium ion transport"/>
    <property type="evidence" value="ECO:0007669"/>
    <property type="project" value="Ensembl"/>
</dbReference>
<evidence type="ECO:0000256" key="7">
    <source>
        <dbReference type="ARBA" id="ARBA00022737"/>
    </source>
</evidence>
<feature type="compositionally biased region" description="Basic and acidic residues" evidence="13">
    <location>
        <begin position="706"/>
        <end position="723"/>
    </location>
</feature>
<dbReference type="GO" id="GO:0030595">
    <property type="term" value="P:leukocyte chemotaxis"/>
    <property type="evidence" value="ECO:0007669"/>
    <property type="project" value="Ensembl"/>
</dbReference>
<dbReference type="FunFam" id="2.30.42.10:FF:000122">
    <property type="entry name" value="Pro-interleukin-16"/>
    <property type="match status" value="1"/>
</dbReference>
<dbReference type="Proteomes" id="UP000002494">
    <property type="component" value="Chromosome 1"/>
</dbReference>
<dbReference type="GO" id="GO:0032735">
    <property type="term" value="P:positive regulation of interleukin-12 production"/>
    <property type="evidence" value="ECO:0007669"/>
    <property type="project" value="Ensembl"/>
</dbReference>
<feature type="domain" description="PDZ" evidence="14">
    <location>
        <begin position="315"/>
        <end position="401"/>
    </location>
</feature>
<dbReference type="CTD" id="3603"/>
<evidence type="ECO:0000259" key="14">
    <source>
        <dbReference type="PROSITE" id="PS50106"/>
    </source>
</evidence>
<dbReference type="GO" id="GO:0005829">
    <property type="term" value="C:cytosol"/>
    <property type="evidence" value="ECO:0007669"/>
    <property type="project" value="Ensembl"/>
</dbReference>
<evidence type="ECO:0000256" key="13">
    <source>
        <dbReference type="SAM" id="MobiDB-lite"/>
    </source>
</evidence>
<feature type="domain" description="PDZ" evidence="14">
    <location>
        <begin position="1329"/>
        <end position="1412"/>
    </location>
</feature>
<dbReference type="CDD" id="cd06763">
    <property type="entry name" value="PDZ7_PDZD2-PDZ4_hPro-IL-16-like"/>
    <property type="match status" value="1"/>
</dbReference>
<evidence type="ECO:0000256" key="11">
    <source>
        <dbReference type="ARBA" id="ARBA00024706"/>
    </source>
</evidence>
<dbReference type="FunFam" id="2.30.42.10:FF:000147">
    <property type="entry name" value="Pro-interleukin-16"/>
    <property type="match status" value="1"/>
</dbReference>
<proteinExistence type="predicted"/>
<feature type="compositionally biased region" description="Basic residues" evidence="13">
    <location>
        <begin position="108"/>
        <end position="117"/>
    </location>
</feature>
<dbReference type="GO" id="GO:0032755">
    <property type="term" value="P:positive regulation of interleukin-6 production"/>
    <property type="evidence" value="ECO:0007669"/>
    <property type="project" value="Ensembl"/>
</dbReference>
<keyword evidence="4 12" id="KW-0202">Cytokine</keyword>
<keyword evidence="5 12" id="KW-0964">Secreted</keyword>
<feature type="compositionally biased region" description="Polar residues" evidence="13">
    <location>
        <begin position="765"/>
        <end position="774"/>
    </location>
</feature>
<dbReference type="GO" id="GO:0005125">
    <property type="term" value="F:cytokine activity"/>
    <property type="evidence" value="ECO:0007669"/>
    <property type="project" value="UniProtKB-KW"/>
</dbReference>
<keyword evidence="16" id="KW-1185">Reference proteome</keyword>
<evidence type="ECO:0000313" key="16">
    <source>
        <dbReference type="Proteomes" id="UP000002494"/>
    </source>
</evidence>
<feature type="region of interest" description="Disordered" evidence="13">
    <location>
        <begin position="69"/>
        <end position="118"/>
    </location>
</feature>
<keyword evidence="3 12" id="KW-0145">Chemotaxis</keyword>
<evidence type="ECO:0000256" key="10">
    <source>
        <dbReference type="ARBA" id="ARBA00023242"/>
    </source>
</evidence>
<dbReference type="PROSITE" id="PS50106">
    <property type="entry name" value="PDZ"/>
    <property type="match status" value="4"/>
</dbReference>
<comment type="subunit">
    <text evidence="12">Homotetramer.</text>
</comment>
<dbReference type="GeneTree" id="ENSGT00940000156178"/>
<feature type="compositionally biased region" description="Low complexity" evidence="13">
    <location>
        <begin position="928"/>
        <end position="942"/>
    </location>
</feature>
<dbReference type="GO" id="GO:0005886">
    <property type="term" value="C:plasma membrane"/>
    <property type="evidence" value="ECO:0007669"/>
    <property type="project" value="Ensembl"/>
</dbReference>
<keyword evidence="9" id="KW-0804">Transcription</keyword>
<comment type="function">
    <text evidence="11 12">Interleukin-16 stimulates a migratory response in CD4+ lymphocytes, monocytes, and eosinophils. Primes CD4+ T-cells for IL-2 and IL-15 responsiveness. Also induces T-lymphocyte expression of interleukin 2 receptor. Ligand for CD4.</text>
</comment>
<feature type="compositionally biased region" description="Polar residues" evidence="13">
    <location>
        <begin position="1002"/>
        <end position="1011"/>
    </location>
</feature>
<dbReference type="InterPro" id="IPR020450">
    <property type="entry name" value="IL-16"/>
</dbReference>
<feature type="compositionally biased region" description="Low complexity" evidence="13">
    <location>
        <begin position="609"/>
        <end position="628"/>
    </location>
</feature>
<dbReference type="SUPFAM" id="SSF50156">
    <property type="entry name" value="PDZ domain-like"/>
    <property type="match status" value="4"/>
</dbReference>
<dbReference type="SMART" id="SM00228">
    <property type="entry name" value="PDZ"/>
    <property type="match status" value="4"/>
</dbReference>
<dbReference type="InterPro" id="IPR036034">
    <property type="entry name" value="PDZ_sf"/>
</dbReference>
<dbReference type="FunFam" id="2.30.42.10:FF:000127">
    <property type="entry name" value="Pro-interleukin-16"/>
    <property type="match status" value="1"/>
</dbReference>
<dbReference type="Reactome" id="R-RNO-449836">
    <property type="pathway name" value="Other interleukin signaling"/>
</dbReference>
<accession>A0A8I6AF93</accession>
<dbReference type="GO" id="GO:0032730">
    <property type="term" value="P:positive regulation of interleukin-1 alpha production"/>
    <property type="evidence" value="ECO:0007669"/>
    <property type="project" value="Ensembl"/>
</dbReference>
<dbReference type="RGD" id="1583872">
    <property type="gene designation" value="Il16"/>
</dbReference>
<keyword evidence="8" id="KW-0805">Transcription regulation</keyword>
<feature type="compositionally biased region" description="Basic and acidic residues" evidence="13">
    <location>
        <begin position="582"/>
        <end position="595"/>
    </location>
</feature>
<keyword evidence="7" id="KW-0677">Repeat</keyword>
<evidence type="ECO:0000256" key="2">
    <source>
        <dbReference type="ARBA" id="ARBA00022490"/>
    </source>
</evidence>
<protein>
    <recommendedName>
        <fullName evidence="12">Pro-interleukin-16</fullName>
    </recommendedName>
    <component>
        <recommendedName>
            <fullName evidence="12">Interleukin-16</fullName>
            <shortName evidence="12">IL-16</shortName>
        </recommendedName>
        <alternativeName>
            <fullName evidence="12">Lymphocyte chemoattractant factor</fullName>
            <shortName evidence="12">LCF</shortName>
        </alternativeName>
    </component>
</protein>
<dbReference type="OMA" id="FFTKEAS"/>
<dbReference type="AGR" id="RGD:1583872"/>
<dbReference type="GO" id="GO:0050729">
    <property type="term" value="P:positive regulation of inflammatory response"/>
    <property type="evidence" value="ECO:0007669"/>
    <property type="project" value="Ensembl"/>
</dbReference>
<dbReference type="CDD" id="cd06762">
    <property type="entry name" value="PDZ6_PDZD2-PDZ3_hPro-IL-16-like"/>
    <property type="match status" value="1"/>
</dbReference>
<dbReference type="InterPro" id="IPR055287">
    <property type="entry name" value="IL-16-like"/>
</dbReference>
<evidence type="ECO:0000256" key="9">
    <source>
        <dbReference type="ARBA" id="ARBA00023163"/>
    </source>
</evidence>
<dbReference type="FunFam" id="2.30.42.10:FF:000102">
    <property type="entry name" value="Putative pro-interleukin-16"/>
    <property type="match status" value="1"/>
</dbReference>
<dbReference type="GO" id="GO:0050930">
    <property type="term" value="P:induction of positive chemotaxis"/>
    <property type="evidence" value="ECO:0007669"/>
    <property type="project" value="Ensembl"/>
</dbReference>
<feature type="domain" description="PDZ" evidence="14">
    <location>
        <begin position="1208"/>
        <end position="1293"/>
    </location>
</feature>
<keyword evidence="2 12" id="KW-0963">Cytoplasm</keyword>
<dbReference type="GO" id="GO:0005615">
    <property type="term" value="C:extracellular space"/>
    <property type="evidence" value="ECO:0007669"/>
    <property type="project" value="UniProtKB-KW"/>
</dbReference>
<feature type="region of interest" description="Disordered" evidence="13">
    <location>
        <begin position="762"/>
        <end position="802"/>
    </location>
</feature>
<dbReference type="GO" id="GO:0090543">
    <property type="term" value="C:Flemming body"/>
    <property type="evidence" value="ECO:0007669"/>
    <property type="project" value="Ensembl"/>
</dbReference>
<dbReference type="OrthoDB" id="42382at2759"/>
<dbReference type="Pfam" id="PF00595">
    <property type="entry name" value="PDZ"/>
    <property type="match status" value="4"/>
</dbReference>
<comment type="subcellular location">
    <subcellularLocation>
        <location evidence="12">Cytoplasm</location>
    </subcellularLocation>
    <subcellularLocation>
        <location evidence="1 12">Nucleus</location>
    </subcellularLocation>
    <subcellularLocation>
        <location evidence="12">Secreted</location>
    </subcellularLocation>
</comment>
<dbReference type="Gene3D" id="2.30.42.10">
    <property type="match status" value="4"/>
</dbReference>
<evidence type="ECO:0000256" key="12">
    <source>
        <dbReference type="RuleBase" id="RU363135"/>
    </source>
</evidence>
<evidence type="ECO:0000256" key="6">
    <source>
        <dbReference type="ARBA" id="ARBA00022553"/>
    </source>
</evidence>
<dbReference type="PANTHER" id="PTHR48484">
    <property type="entry name" value="PRO-INTERLEUKIN-16"/>
    <property type="match status" value="1"/>
</dbReference>
<dbReference type="GO" id="GO:0016607">
    <property type="term" value="C:nuclear speck"/>
    <property type="evidence" value="ECO:0007669"/>
    <property type="project" value="Ensembl"/>
</dbReference>
<dbReference type="GO" id="GO:0005925">
    <property type="term" value="C:focal adhesion"/>
    <property type="evidence" value="ECO:0007669"/>
    <property type="project" value="Ensembl"/>
</dbReference>
<name>A0A8I6AF93_RAT</name>
<feature type="region of interest" description="Disordered" evidence="13">
    <location>
        <begin position="1045"/>
        <end position="1064"/>
    </location>
</feature>
<reference evidence="15" key="3">
    <citation type="submission" date="2025-09" db="UniProtKB">
        <authorList>
            <consortium name="Ensembl"/>
        </authorList>
    </citation>
    <scope>IDENTIFICATION</scope>
    <source>
        <strain evidence="15">Brown Norway</strain>
    </source>
</reference>
<sequence>MGLAPWGQKCICKGQVQQLGCGCPVLPAGGGHHQYALWHIHRRTPLLGCQGTAPPPCCSWHLLPGQANRTHAAAAKPSSSTTHRPRPGEQERKKRGLTSSLRMEPHSHSGKSRKSTKFRSISRSLILCNAKTSDDSSSPDEKYPDPFETSLCQDKEGFFHSSMQLADTSEAGLSNIPDLALASEAAQLQAAGSDRGKHCRKMFFLKESSTTSSKEKAGKSEAQSSNFLFPKACHQRTRSNSTSVNPYSAREMDFPMTKKSAAPTDRQPYSLCSNRKSLSQQLDYPVSGTARPTRSLSTAQLGQLSGGLQASVISNIVLMKGQAKGLGFSIVGGKDSIYGPIGIYVKSIFAGGAAAADGRLQEGDEILELNGESIAGLTHQDALQKFKQAKKGLLTLTVRTRLTTPPSLCSHLSPPLCRSLSSSTCGAQDSSPFSLESPASPASTAKPNYRIMVEVSLKKEAGVGLGIGLCSIPYFQCISGVFIHTLSPGSVAHLDGRLRCGDEIVEINDSPVHCMTLNEVYTILSHCDPGPVPIIVSRHPDPQVSEQQLKEAVAQAVEGVKFGKERHQWSLEGVKRLESSWHGRPTLEKEREKHSAPPHRRAQKIMVRSSSDSSYMSGSPGGSPCSAGAELQPSEGEGSTHSPSLPPGEEQEPCPGVPSRPHQESPPLSESLERDSHPPLKLKNSFEILVRKPTSTKPKPPPRKYFKNDSEPQKKLEEKEKVTDPSGHTLPTCSQETRELLPLLLQEDTAGRTLCTAACCPGPAASTQTSSSTEGEPRRSASPETPASPGKHPLLKRQARMDYSFDSTTEDPWVRISDCIKNLFSPIMSENHSHMPLQPNASLGEEDGTQGHPEGGLSKMDTANGAPRIFKSADGSTVKKGPPVAPKPAWFRQSLKGLRNRVPETRRAPEVASAIQTTPVSRDASGPQSQASSSSIRQRISSFENFGSSQLPDRGVQRLSLQPTSGETTRLPGKQDEGRFSGLPAQGTKVTAKHRQTEVEPPSTTFPNSSEVGDPDMSESPPPGQRPNPKALSPDPLLRLLTTQTEDTQGPGFKMPSQRARSFPLTRTQSYETKLLDEKSSKLYSISSQLSSAVMKSLLCLPSSASCGQITCIPKERVSPKSPCNNSAAAEGFGEAVASDTGFSLNLSELREYSEGLTEPGETEDRNHCSSQAGQSVISLLSAEELKKLIEEVRVLDEATLKQLDSIHVTVLHKEEGAGLGFSLAGGADLENKVITVHRVFPNGLASQEGTIQKGNEVLSINGKSLKGATHNDALAILRQARDPRQAVIVTRKAIVEAAHDLNSSTDSAASASVASGISVESVEATVCTVTLEKTSAGLGFSLEGGKGSLHGDKPLTINRIFKGTEQGDAVQPGDEILQLAGTAVQGLTRFEAWNVIKALPDGPVTVVIRRNGLEGKQTTASADL</sequence>
<dbReference type="PRINTS" id="PR01931">
    <property type="entry name" value="INTRLEUKIN16"/>
</dbReference>
<dbReference type="RefSeq" id="XP_006229550.1">
    <property type="nucleotide sequence ID" value="XM_006229488.5"/>
</dbReference>
<feature type="compositionally biased region" description="Polar residues" evidence="13">
    <location>
        <begin position="959"/>
        <end position="968"/>
    </location>
</feature>
<feature type="region of interest" description="Disordered" evidence="13">
    <location>
        <begin position="831"/>
        <end position="1035"/>
    </location>
</feature>
<reference evidence="15" key="1">
    <citation type="submission" date="2024-01" db="EMBL/GenBank/DDBJ databases">
        <title>GRCr8: a new rat reference genome assembly contstructed from accurate long reads and long range scaffolding.</title>
        <authorList>
            <person name="Doris P.A."/>
            <person name="Kalbfleisch T."/>
            <person name="Li K."/>
            <person name="Howe K."/>
            <person name="Wood J."/>
        </authorList>
    </citation>
    <scope>NUCLEOTIDE SEQUENCE [LARGE SCALE GENOMIC DNA]</scope>
    <source>
        <strain evidence="15">Brown Norway</strain>
    </source>
</reference>